<name>A0A6A5BSD2_NAEFO</name>
<feature type="region of interest" description="Disordered" evidence="3">
    <location>
        <begin position="19"/>
        <end position="44"/>
    </location>
</feature>
<sequence length="1273" mass="145740">MGSSCSTSMTLFGLSSSMMVPQEGSSPSTPHTESSTSSLGLSPEEIRKLERRAAAEVKKVLSFKVPVQRVSFCGFKAGLTLLPNTKPPEEIHLKLLASYLPQHLLFNMKQVYLSSSSVPSIFNPLGERRTAVVTPPHSQAESRDYHDMSRYHNHNHQHHYHNSNFETLINHYHADHHQNLHLPTNPQNYPQNSHVNSQIPNLNDHMPTLPHSIDPHKHHQHTPFHQNHPTIHHVPIQIINHQQQQYQQVAHHPSHQETPHQPKEPATIQQKAPQKMRHHSSHSFKQVEPCKVLDEHSGLENESLSEFSHDEACILLVKIKGIHDLVDSFTLCEPQLDSNKKLYESTDVTSQERKMSQSIRGATSSNDTSSSLNSARHSNNDIHSSSQHRPNLQQRNPSLNFSDAHSKQMHQVCTSISNIYTVFISIIYSLGGDVERFDPEELLCQFHSPQVDATRSISDSLLSAIQCGLKIQQTDLSKTFKSLQNRKIELRCVVTFGSVRAFHVGGHKNHWIRLFTGSAFHDAYEKINQCKAGQVVLTRPVYERVKQRVLTIGDKELPIKGVVIADTVKKEVIASGVQNITFHASFGRIIKQFIPTFVAKNTAHEKLEHNKHEKNVLVCSMKIGHKYLSSDDSELQLKGRNELINLLQHVLEKYEQIGLCKIFEDIQQTIVVSFSIAIAKLRVGEILFVFELLVEISQHVDTIGIGMSLGPCLCMTNFGSDIRRDFGMFGQVANISLQLMRESFSHHEGYILCEEKVAETVFQHFEKEALNFNNKRCVKIMKSVRMDDCPTSTTGEKVDQISITFSNCPPRLDSTFTTNVNLFFEEVDAIIVQLTSINKNDILPRDETNKVIVIKGEKGFGKTYTLRKIMDKWKNKVVCLTNSSKQLFSAKPCSLFIENLKMIITEFFLRQLRIELDYTCFESVYSSLSSEQKQQIVTTIFKKSDDTDFESLSKYFNLLNPILGLHFSASENEDILDSTINIRKTSQIVCKLLLKGWKQLGYATREPWLLFCDDIHLYDHYSRGVLEYLFKFSHMEGMGYGLLFVTMNLTPESHNDNVDMMELQSIHSNDEDLLRELQQWCEVSTLHLELSSLSKDLYEGCILEMIAKLNHLSNKKCQGVEMHLLQLIFEKSQNPLSISLLLKFLNDMNCLRINEENMIELFGTLDHLKIPRTRADFYLHQFQRLDNEQQLILRVAVLYGRYFDLKMIIKGVACLDSNLTPEKITTAFSKLAFQHGILEVVEQLHFQQCKNRHEEAFYTFSNSELYEYIKNEL</sequence>
<comment type="caution">
    <text evidence="4">The sequence shown here is derived from an EMBL/GenBank/DDBJ whole genome shotgun (WGS) entry which is preliminary data.</text>
</comment>
<feature type="region of interest" description="Disordered" evidence="3">
    <location>
        <begin position="343"/>
        <end position="401"/>
    </location>
</feature>
<dbReference type="Gene3D" id="3.40.50.300">
    <property type="entry name" value="P-loop containing nucleotide triphosphate hydrolases"/>
    <property type="match status" value="1"/>
</dbReference>
<dbReference type="SUPFAM" id="SSF55073">
    <property type="entry name" value="Nucleotide cyclase"/>
    <property type="match status" value="1"/>
</dbReference>
<dbReference type="VEuPathDB" id="AmoebaDB:NfTy_057990"/>
<feature type="compositionally biased region" description="Low complexity" evidence="3">
    <location>
        <begin position="363"/>
        <end position="374"/>
    </location>
</feature>
<keyword evidence="2" id="KW-0067">ATP-binding</keyword>
<evidence type="ECO:0000313" key="4">
    <source>
        <dbReference type="EMBL" id="KAF0978076.1"/>
    </source>
</evidence>
<dbReference type="SUPFAM" id="SSF52540">
    <property type="entry name" value="P-loop containing nucleoside triphosphate hydrolases"/>
    <property type="match status" value="1"/>
</dbReference>
<evidence type="ECO:0000256" key="3">
    <source>
        <dbReference type="SAM" id="MobiDB-lite"/>
    </source>
</evidence>
<dbReference type="RefSeq" id="XP_044562789.1">
    <property type="nucleotide sequence ID" value="XM_044705802.1"/>
</dbReference>
<feature type="compositionally biased region" description="Basic and acidic residues" evidence="3">
    <location>
        <begin position="254"/>
        <end position="263"/>
    </location>
</feature>
<dbReference type="VEuPathDB" id="AmoebaDB:NF0119900"/>
<keyword evidence="1" id="KW-0547">Nucleotide-binding</keyword>
<dbReference type="InterPro" id="IPR029787">
    <property type="entry name" value="Nucleotide_cyclase"/>
</dbReference>
<feature type="compositionally biased region" description="Basic and acidic residues" evidence="3">
    <location>
        <begin position="343"/>
        <end position="355"/>
    </location>
</feature>
<evidence type="ECO:0000313" key="5">
    <source>
        <dbReference type="Proteomes" id="UP000444721"/>
    </source>
</evidence>
<evidence type="ECO:0000256" key="2">
    <source>
        <dbReference type="ARBA" id="ARBA00022840"/>
    </source>
</evidence>
<dbReference type="OrthoDB" id="194468at2759"/>
<dbReference type="EMBL" id="VFQX01000030">
    <property type="protein sequence ID" value="KAF0978076.1"/>
    <property type="molecule type" value="Genomic_DNA"/>
</dbReference>
<reference evidence="4 5" key="1">
    <citation type="journal article" date="2019" name="Sci. Rep.">
        <title>Nanopore sequencing improves the draft genome of the human pathogenic amoeba Naegleria fowleri.</title>
        <authorList>
            <person name="Liechti N."/>
            <person name="Schurch N."/>
            <person name="Bruggmann R."/>
            <person name="Wittwer M."/>
        </authorList>
    </citation>
    <scope>NUCLEOTIDE SEQUENCE [LARGE SCALE GENOMIC DNA]</scope>
    <source>
        <strain evidence="4 5">ATCC 30894</strain>
    </source>
</reference>
<dbReference type="GeneID" id="68109809"/>
<dbReference type="InterPro" id="IPR027417">
    <property type="entry name" value="P-loop_NTPase"/>
</dbReference>
<feature type="compositionally biased region" description="Low complexity" evidence="3">
    <location>
        <begin position="241"/>
        <end position="251"/>
    </location>
</feature>
<dbReference type="Gene3D" id="3.30.70.1230">
    <property type="entry name" value="Nucleotide cyclase"/>
    <property type="match status" value="2"/>
</dbReference>
<gene>
    <name evidence="4" type="ORF">FDP41_002591</name>
</gene>
<dbReference type="Proteomes" id="UP000444721">
    <property type="component" value="Unassembled WGS sequence"/>
</dbReference>
<dbReference type="GO" id="GO:0005737">
    <property type="term" value="C:cytoplasm"/>
    <property type="evidence" value="ECO:0007669"/>
    <property type="project" value="TreeGrafter"/>
</dbReference>
<feature type="compositionally biased region" description="Low complexity" evidence="3">
    <location>
        <begin position="25"/>
        <end position="38"/>
    </location>
</feature>
<dbReference type="GO" id="GO:0004016">
    <property type="term" value="F:adenylate cyclase activity"/>
    <property type="evidence" value="ECO:0007669"/>
    <property type="project" value="TreeGrafter"/>
</dbReference>
<feature type="region of interest" description="Disordered" evidence="3">
    <location>
        <begin position="241"/>
        <end position="286"/>
    </location>
</feature>
<evidence type="ECO:0008006" key="6">
    <source>
        <dbReference type="Google" id="ProtNLM"/>
    </source>
</evidence>
<dbReference type="PANTHER" id="PTHR16305">
    <property type="entry name" value="TESTICULAR SOLUBLE ADENYLYL CYCLASE"/>
    <property type="match status" value="1"/>
</dbReference>
<keyword evidence="5" id="KW-1185">Reference proteome</keyword>
<protein>
    <recommendedName>
        <fullName evidence="6">Guanylate cyclase domain-containing protein</fullName>
    </recommendedName>
</protein>
<proteinExistence type="predicted"/>
<dbReference type="GO" id="GO:0005524">
    <property type="term" value="F:ATP binding"/>
    <property type="evidence" value="ECO:0007669"/>
    <property type="project" value="UniProtKB-KW"/>
</dbReference>
<dbReference type="VEuPathDB" id="AmoebaDB:FDP41_002591"/>
<dbReference type="AlphaFoldDB" id="A0A6A5BSD2"/>
<organism evidence="4 5">
    <name type="scientific">Naegleria fowleri</name>
    <name type="common">Brain eating amoeba</name>
    <dbReference type="NCBI Taxonomy" id="5763"/>
    <lineage>
        <taxon>Eukaryota</taxon>
        <taxon>Discoba</taxon>
        <taxon>Heterolobosea</taxon>
        <taxon>Tetramitia</taxon>
        <taxon>Eutetramitia</taxon>
        <taxon>Vahlkampfiidae</taxon>
        <taxon>Naegleria</taxon>
    </lineage>
</organism>
<dbReference type="PANTHER" id="PTHR16305:SF28">
    <property type="entry name" value="GUANYLATE CYCLASE DOMAIN-CONTAINING PROTEIN"/>
    <property type="match status" value="1"/>
</dbReference>
<feature type="compositionally biased region" description="Polar residues" evidence="3">
    <location>
        <begin position="375"/>
        <end position="401"/>
    </location>
</feature>
<accession>A0A6A5BSD2</accession>
<evidence type="ECO:0000256" key="1">
    <source>
        <dbReference type="ARBA" id="ARBA00022741"/>
    </source>
</evidence>